<sequence>MRVKFKILKLNILLLQLSAIIIIFNKSIWVNSLISASTFEKASEVEMNEMIELHKEELRAKPRGCAMRGICGKHGHLSQNCANPTYAVPTNISDASDLMQLCPRLFTDGPIQPLCCDKEQQEILKQQMNIARDFLSRCPSCYSNFVHFWCTFACSVKQKQFVIIKNEKTDEHSRIHSNKGQSYATDVDVYMTKKYAEKIFDSCKDVKFSNGFSLDALCGESRRTCNYKKWFDFMGRYDGQHVPFNINFHFTNNASDFKLGKQKIIPLVEKTYECNESSDQSSESCSCNDCEKMCKNDKIYPSIEERSWSYDDSIKCNKIGAECRIASMECMSGLSVMAAGALAAVLMGSIVVYYCMGRSTEIDIAAVTSISGTAIPISPGCIPPTPIHDEFDRNKNAKTKSKTKLSYHIDELLIQWSQSYGRYAMDHTKKLLCGSLLVALLCSAGLFKLETTTDPVELWSNSQSRLRQEKLFFDQTFNPFHRITQLIIYPRDQKFQVLPNITKNGFDDYFGPIYNKTFLEEVFRLYRDIIDMEIPYPNIRKKISLKDVCFKPLYPDNKNCAIMSIFNYFQNNMDNLNITVEDEENFMTYDYSAHLQQCFGGAYTMQTVLNLSCFGEFGAPIEPYVILGDFNKTNDYNSARGLVITFLLENHIDKEMNQKAFEWEKGFVEKLKKQKNEHYYFSFMTERSIEDEIDRASSSDKVTVIISYLFMFIYVAFALGQYRVSENQLGSLFVNSKFTLGIVGVIVVALSVTSSIGVFAFYGIPATMIILEVQPFLILAVGVDNIFLLVQAYQRHSVIDSQLCLKERIAMICGEVIPSMMLSSISESTCFFLGAITDMPAVKTFSLYAGLAILFNFLFQATCFLALFIIDVRRQEAGRPEFFCWLRYPKIDNTYEESYMYRFFKTYYAPALLRRGTRLIVFIVFAAWFASSCLVMRNINLGLDEKMAVPEDSYMLTHFKNMERFMSVGPPVYFVINGRLSYEYRRVQNRICGGTGCDKESLGAQIARAARFSNNSYIGHPAMNWVDDYIAWLQPSGSPPCCRFFKGNGSFCSAIQPKDVCSSCNVTFVDGRPVREMFYDHLGQFLLDNPTKECTKGGKAAFSNAVDYHTSKGITATYYMTYHTPLKSQADFIRAMDNARWLAKNISCTINSAYSFIDQFDAQPDDPVTVFAYSPYYVFYEQYESIVWAAIVQLMLSLVVIFIVTFFILGMDPWSAMIIVGTIACILINLIGLMYWWNIDFNAISVVNLVMSVGISVEFCSHIVRAYSLSYKRTRTERTHEALATIGCSVLSGITFTKFGGVIVLAFAHTQIFQVFYFRMFFGIVIIGGLHGLVFLPVVLSIIGPPLNNRKMREILISEGYYHANTTKTAASESRHVTSTFLEPNKDLSVHQKLFSSVSNDEL</sequence>
<dbReference type="WBParaSite" id="PS1159_v2.g11031.t1">
    <property type="protein sequence ID" value="PS1159_v2.g11031.t1"/>
    <property type="gene ID" value="PS1159_v2.g11031"/>
</dbReference>
<dbReference type="Proteomes" id="UP000887580">
    <property type="component" value="Unplaced"/>
</dbReference>
<accession>A0AC35EV92</accession>
<proteinExistence type="predicted"/>
<name>A0AC35EV92_9BILA</name>
<protein>
    <submittedName>
        <fullName evidence="2">SSD domain-containing protein</fullName>
    </submittedName>
</protein>
<reference evidence="2" key="1">
    <citation type="submission" date="2022-11" db="UniProtKB">
        <authorList>
            <consortium name="WormBaseParasite"/>
        </authorList>
    </citation>
    <scope>IDENTIFICATION</scope>
</reference>
<evidence type="ECO:0000313" key="2">
    <source>
        <dbReference type="WBParaSite" id="PS1159_v2.g11031.t1"/>
    </source>
</evidence>
<evidence type="ECO:0000313" key="1">
    <source>
        <dbReference type="Proteomes" id="UP000887580"/>
    </source>
</evidence>
<organism evidence="1 2">
    <name type="scientific">Panagrolaimus sp. PS1159</name>
    <dbReference type="NCBI Taxonomy" id="55785"/>
    <lineage>
        <taxon>Eukaryota</taxon>
        <taxon>Metazoa</taxon>
        <taxon>Ecdysozoa</taxon>
        <taxon>Nematoda</taxon>
        <taxon>Chromadorea</taxon>
        <taxon>Rhabditida</taxon>
        <taxon>Tylenchina</taxon>
        <taxon>Panagrolaimomorpha</taxon>
        <taxon>Panagrolaimoidea</taxon>
        <taxon>Panagrolaimidae</taxon>
        <taxon>Panagrolaimus</taxon>
    </lineage>
</organism>